<proteinExistence type="predicted"/>
<name>A0A1T1FXH5_9ENTR</name>
<reference evidence="1 2" key="1">
    <citation type="journal article" date="2017" name="J. Antimicrob. Chemother.">
        <title>Characterization of the population structure, drug resistance mechanisms and plasmids of the community-associated Enterobacter cloacae complex in China.</title>
        <authorList>
            <person name="Zhou K."/>
            <person name="Yu W."/>
            <person name="Cao X."/>
            <person name="Shen P."/>
            <person name="Lu H."/>
            <person name="Luo Q."/>
            <person name="Rossen J.W.A."/>
            <person name="Xiao Y."/>
        </authorList>
    </citation>
    <scope>NUCLEOTIDE SEQUENCE [LARGE SCALE GENOMIC DNA]</scope>
    <source>
        <strain evidence="1">ECC1097</strain>
    </source>
</reference>
<comment type="caution">
    <text evidence="1">The sequence shown here is derived from an EMBL/GenBank/DDBJ whole genome shotgun (WGS) entry which is preliminary data.</text>
</comment>
<accession>A0A1T1FXH5</accession>
<dbReference type="AlphaFoldDB" id="A0A1T1FXH5"/>
<evidence type="ECO:0000313" key="2">
    <source>
        <dbReference type="Proteomes" id="UP000230495"/>
    </source>
</evidence>
<sequence length="71" mass="7569">MRLAGKSQGGRLHILPCADKIDLAWTQGSREWLALEAFIDTCGAPQGNTGYVVLRIAACALDLSRLSGLTP</sequence>
<organism evidence="1">
    <name type="scientific">Enterobacter kobei</name>
    <dbReference type="NCBI Taxonomy" id="208224"/>
    <lineage>
        <taxon>Bacteria</taxon>
        <taxon>Pseudomonadati</taxon>
        <taxon>Pseudomonadota</taxon>
        <taxon>Gammaproteobacteria</taxon>
        <taxon>Enterobacterales</taxon>
        <taxon>Enterobacteriaceae</taxon>
        <taxon>Enterobacter</taxon>
        <taxon>Enterobacter cloacae complex</taxon>
    </lineage>
</organism>
<evidence type="ECO:0000313" key="1">
    <source>
        <dbReference type="EMBL" id="PJD64014.1"/>
    </source>
</evidence>
<dbReference type="Proteomes" id="UP000230495">
    <property type="component" value="Unassembled WGS sequence"/>
</dbReference>
<gene>
    <name evidence="1" type="ORF">B9Q37_26485</name>
</gene>
<protein>
    <submittedName>
        <fullName evidence="1">Uncharacterized protein</fullName>
    </submittedName>
</protein>
<dbReference type="EMBL" id="NEEU01000063">
    <property type="protein sequence ID" value="PJD64014.1"/>
    <property type="molecule type" value="Genomic_DNA"/>
</dbReference>